<dbReference type="AlphaFoldDB" id="A8NQ34"/>
<comment type="caution">
    <text evidence="1">The sequence shown here is derived from an EMBL/GenBank/DDBJ whole genome shotgun (WGS) entry which is preliminary data.</text>
</comment>
<dbReference type="OMA" id="ITWARID"/>
<evidence type="ECO:0000313" key="2">
    <source>
        <dbReference type="Proteomes" id="UP000001861"/>
    </source>
</evidence>
<sequence>MTGTVLITGGGSTVGTHLAHLLSAANIPVLFGSRSGKRIPSSFPSVKLSWDDPSTFSNPFDWASSKSNTTIKTVYLIAHMDGVDLSGTLIPFIDLAVEKGVKRFVYLSASSVDKEHNVAGMGSVPIYLVEKGLDRYILRPTWFIDNLIHTYGHGIREKGEIETVVPTRRIPFVAAEDIARAAFEGIVADENKVKEVIIIGPELLTYDEATTTSTILSKPITHKPISADEMIKFYSHALPPDVAHGLTQAELAIESAGTEERWASLSTEEQEKMGLKVFVGKTSVKEWVERNKGLF</sequence>
<organism evidence="1 2">
    <name type="scientific">Coprinopsis cinerea (strain Okayama-7 / 130 / ATCC MYA-4618 / FGSC 9003)</name>
    <name type="common">Inky cap fungus</name>
    <name type="synonym">Hormographiella aspergillata</name>
    <dbReference type="NCBI Taxonomy" id="240176"/>
    <lineage>
        <taxon>Eukaryota</taxon>
        <taxon>Fungi</taxon>
        <taxon>Dikarya</taxon>
        <taxon>Basidiomycota</taxon>
        <taxon>Agaricomycotina</taxon>
        <taxon>Agaricomycetes</taxon>
        <taxon>Agaricomycetidae</taxon>
        <taxon>Agaricales</taxon>
        <taxon>Agaricineae</taxon>
        <taxon>Psathyrellaceae</taxon>
        <taxon>Coprinopsis</taxon>
    </lineage>
</organism>
<keyword evidence="2" id="KW-1185">Reference proteome</keyword>
<evidence type="ECO:0000313" key="1">
    <source>
        <dbReference type="EMBL" id="EAU86439.1"/>
    </source>
</evidence>
<dbReference type="RefSeq" id="XP_001835471.1">
    <property type="nucleotide sequence ID" value="XM_001835419.1"/>
</dbReference>
<dbReference type="VEuPathDB" id="FungiDB:CC1G_05433"/>
<dbReference type="Gene3D" id="3.40.50.720">
    <property type="entry name" value="NAD(P)-binding Rossmann-like Domain"/>
    <property type="match status" value="1"/>
</dbReference>
<dbReference type="PANTHER" id="PTHR43162">
    <property type="match status" value="1"/>
</dbReference>
<name>A8NQ34_COPC7</name>
<dbReference type="eggNOG" id="ENOG502RYYU">
    <property type="taxonomic scope" value="Eukaryota"/>
</dbReference>
<dbReference type="PANTHER" id="PTHR43162:SF1">
    <property type="entry name" value="PRESTALK A DIFFERENTIATION PROTEIN A"/>
    <property type="match status" value="1"/>
</dbReference>
<protein>
    <submittedName>
        <fullName evidence="1">Ergot alkaloid biosynthetic protein A</fullName>
    </submittedName>
</protein>
<proteinExistence type="predicted"/>
<dbReference type="InterPro" id="IPR036291">
    <property type="entry name" value="NAD(P)-bd_dom_sf"/>
</dbReference>
<dbReference type="OrthoDB" id="419598at2759"/>
<dbReference type="SUPFAM" id="SSF51735">
    <property type="entry name" value="NAD(P)-binding Rossmann-fold domains"/>
    <property type="match status" value="1"/>
</dbReference>
<dbReference type="KEGG" id="cci:CC1G_05433"/>
<dbReference type="GeneID" id="6012003"/>
<reference evidence="1 2" key="1">
    <citation type="journal article" date="2010" name="Proc. Natl. Acad. Sci. U.S.A.">
        <title>Insights into evolution of multicellular fungi from the assembled chromosomes of the mushroom Coprinopsis cinerea (Coprinus cinereus).</title>
        <authorList>
            <person name="Stajich J.E."/>
            <person name="Wilke S.K."/>
            <person name="Ahren D."/>
            <person name="Au C.H."/>
            <person name="Birren B.W."/>
            <person name="Borodovsky M."/>
            <person name="Burns C."/>
            <person name="Canback B."/>
            <person name="Casselton L.A."/>
            <person name="Cheng C.K."/>
            <person name="Deng J."/>
            <person name="Dietrich F.S."/>
            <person name="Fargo D.C."/>
            <person name="Farman M.L."/>
            <person name="Gathman A.C."/>
            <person name="Goldberg J."/>
            <person name="Guigo R."/>
            <person name="Hoegger P.J."/>
            <person name="Hooker J.B."/>
            <person name="Huggins A."/>
            <person name="James T.Y."/>
            <person name="Kamada T."/>
            <person name="Kilaru S."/>
            <person name="Kodira C."/>
            <person name="Kues U."/>
            <person name="Kupfer D."/>
            <person name="Kwan H.S."/>
            <person name="Lomsadze A."/>
            <person name="Li W."/>
            <person name="Lilly W.W."/>
            <person name="Ma L.J."/>
            <person name="Mackey A.J."/>
            <person name="Manning G."/>
            <person name="Martin F."/>
            <person name="Muraguchi H."/>
            <person name="Natvig D.O."/>
            <person name="Palmerini H."/>
            <person name="Ramesh M.A."/>
            <person name="Rehmeyer C.J."/>
            <person name="Roe B.A."/>
            <person name="Shenoy N."/>
            <person name="Stanke M."/>
            <person name="Ter-Hovhannisyan V."/>
            <person name="Tunlid A."/>
            <person name="Velagapudi R."/>
            <person name="Vision T.J."/>
            <person name="Zeng Q."/>
            <person name="Zolan M.E."/>
            <person name="Pukkila P.J."/>
        </authorList>
    </citation>
    <scope>NUCLEOTIDE SEQUENCE [LARGE SCALE GENOMIC DNA]</scope>
    <source>
        <strain evidence="2">Okayama-7 / 130 / ATCC MYA-4618 / FGSC 9003</strain>
    </source>
</reference>
<dbReference type="EMBL" id="AACS02000008">
    <property type="protein sequence ID" value="EAU86439.1"/>
    <property type="molecule type" value="Genomic_DNA"/>
</dbReference>
<gene>
    <name evidence="1" type="ORF">CC1G_05433</name>
</gene>
<dbReference type="Proteomes" id="UP000001861">
    <property type="component" value="Unassembled WGS sequence"/>
</dbReference>
<dbReference type="InterPro" id="IPR051604">
    <property type="entry name" value="Ergot_Alk_Oxidoreductase"/>
</dbReference>
<accession>A8NQ34</accession>
<dbReference type="InParanoid" id="A8NQ34"/>